<evidence type="ECO:0000256" key="1">
    <source>
        <dbReference type="ARBA" id="ARBA00004613"/>
    </source>
</evidence>
<gene>
    <name evidence="6" type="ORF">PODLI_1B018213</name>
</gene>
<sequence>MWPAQDAAKEGVAWPVLLLLWALEKPLGGGCSVAECAGEDADCRFLAVADLFDRVILHSSRIYRLSTALHLDLVGKYFLPGGNELTKSVGKCHTSWLLTPNAKEYVQKMPREELTQLILRLLQAWKEPLSHFDQSRVHHPKLSDGNLHKAKEISNMVQELETGVEKITEKMQSMGIFSNSLSGVGSSEAAGLSINNEGNLMSDYEFIHCFRRDSNKVQNYLKVLKCRIVPANSC</sequence>
<dbReference type="InterPro" id="IPR001400">
    <property type="entry name" value="Somatotropin/Prolactin"/>
</dbReference>
<protein>
    <submittedName>
        <fullName evidence="6">Prolactinprolactin-like</fullName>
    </submittedName>
</protein>
<proteinExistence type="inferred from homology"/>
<dbReference type="GO" id="GO:0046427">
    <property type="term" value="P:positive regulation of receptor signaling pathway via JAK-STAT"/>
    <property type="evidence" value="ECO:0007669"/>
    <property type="project" value="TreeGrafter"/>
</dbReference>
<name>A0AA35PGW6_9SAUR</name>
<dbReference type="Proteomes" id="UP001178461">
    <property type="component" value="Chromosome 10"/>
</dbReference>
<evidence type="ECO:0000313" key="6">
    <source>
        <dbReference type="EMBL" id="CAI5785485.1"/>
    </source>
</evidence>
<dbReference type="GO" id="GO:0005179">
    <property type="term" value="F:hormone activity"/>
    <property type="evidence" value="ECO:0007669"/>
    <property type="project" value="UniProtKB-KW"/>
</dbReference>
<dbReference type="PRINTS" id="PR00836">
    <property type="entry name" value="SOMATOTROPIN"/>
</dbReference>
<dbReference type="Pfam" id="PF00103">
    <property type="entry name" value="Hormone_1"/>
    <property type="match status" value="1"/>
</dbReference>
<dbReference type="EMBL" id="OX395135">
    <property type="protein sequence ID" value="CAI5785485.1"/>
    <property type="molecule type" value="Genomic_DNA"/>
</dbReference>
<evidence type="ECO:0000256" key="5">
    <source>
        <dbReference type="SAM" id="SignalP"/>
    </source>
</evidence>
<evidence type="ECO:0000256" key="3">
    <source>
        <dbReference type="ARBA" id="ARBA00022525"/>
    </source>
</evidence>
<dbReference type="PROSITE" id="PS00266">
    <property type="entry name" value="SOMATOTROPIN_1"/>
    <property type="match status" value="1"/>
</dbReference>
<feature type="chain" id="PRO_5041218637" evidence="5">
    <location>
        <begin position="31"/>
        <end position="234"/>
    </location>
</feature>
<evidence type="ECO:0000256" key="2">
    <source>
        <dbReference type="ARBA" id="ARBA00008474"/>
    </source>
</evidence>
<dbReference type="AlphaFoldDB" id="A0AA35PGW6"/>
<organism evidence="6 7">
    <name type="scientific">Podarcis lilfordi</name>
    <name type="common">Lilford's wall lizard</name>
    <dbReference type="NCBI Taxonomy" id="74358"/>
    <lineage>
        <taxon>Eukaryota</taxon>
        <taxon>Metazoa</taxon>
        <taxon>Chordata</taxon>
        <taxon>Craniata</taxon>
        <taxon>Vertebrata</taxon>
        <taxon>Euteleostomi</taxon>
        <taxon>Lepidosauria</taxon>
        <taxon>Squamata</taxon>
        <taxon>Bifurcata</taxon>
        <taxon>Unidentata</taxon>
        <taxon>Episquamata</taxon>
        <taxon>Laterata</taxon>
        <taxon>Lacertibaenia</taxon>
        <taxon>Lacertidae</taxon>
        <taxon>Podarcis</taxon>
    </lineage>
</organism>
<keyword evidence="5" id="KW-0732">Signal</keyword>
<comment type="subcellular location">
    <subcellularLocation>
        <location evidence="1 4">Secreted</location>
    </subcellularLocation>
</comment>
<evidence type="ECO:0000313" key="7">
    <source>
        <dbReference type="Proteomes" id="UP001178461"/>
    </source>
</evidence>
<accession>A0AA35PGW6</accession>
<dbReference type="PROSITE" id="PS00338">
    <property type="entry name" value="SOMATOTROPIN_2"/>
    <property type="match status" value="1"/>
</dbReference>
<feature type="signal peptide" evidence="5">
    <location>
        <begin position="1"/>
        <end position="30"/>
    </location>
</feature>
<dbReference type="GO" id="GO:0005615">
    <property type="term" value="C:extracellular space"/>
    <property type="evidence" value="ECO:0007669"/>
    <property type="project" value="TreeGrafter"/>
</dbReference>
<keyword evidence="4" id="KW-0372">Hormone</keyword>
<reference evidence="6" key="1">
    <citation type="submission" date="2022-12" db="EMBL/GenBank/DDBJ databases">
        <authorList>
            <person name="Alioto T."/>
            <person name="Alioto T."/>
            <person name="Gomez Garrido J."/>
        </authorList>
    </citation>
    <scope>NUCLEOTIDE SEQUENCE</scope>
</reference>
<comment type="similarity">
    <text evidence="2 4">Belongs to the somatotropin/prolactin family.</text>
</comment>
<keyword evidence="7" id="KW-1185">Reference proteome</keyword>
<dbReference type="PANTHER" id="PTHR11417:SF33">
    <property type="entry name" value="PROLACTIN LIKE"/>
    <property type="match status" value="1"/>
</dbReference>
<dbReference type="SUPFAM" id="SSF47266">
    <property type="entry name" value="4-helical cytokines"/>
    <property type="match status" value="1"/>
</dbReference>
<dbReference type="Gene3D" id="1.20.1250.10">
    <property type="match status" value="1"/>
</dbReference>
<dbReference type="InterPro" id="IPR009079">
    <property type="entry name" value="4_helix_cytokine-like_core"/>
</dbReference>
<dbReference type="GO" id="GO:0031667">
    <property type="term" value="P:response to nutrient levels"/>
    <property type="evidence" value="ECO:0007669"/>
    <property type="project" value="TreeGrafter"/>
</dbReference>
<dbReference type="InterPro" id="IPR018116">
    <property type="entry name" value="Somatotropin_CS"/>
</dbReference>
<keyword evidence="3" id="KW-0964">Secreted</keyword>
<dbReference type="PANTHER" id="PTHR11417">
    <property type="entry name" value="SOMATOTROPIN,PROLACTIN"/>
    <property type="match status" value="1"/>
</dbReference>
<evidence type="ECO:0000256" key="4">
    <source>
        <dbReference type="RuleBase" id="RU003618"/>
    </source>
</evidence>